<dbReference type="AlphaFoldDB" id="A0A4R0R1A8"/>
<protein>
    <submittedName>
        <fullName evidence="1">Uncharacterized protein</fullName>
    </submittedName>
</protein>
<evidence type="ECO:0000313" key="1">
    <source>
        <dbReference type="EMBL" id="TCD60641.1"/>
    </source>
</evidence>
<organism evidence="1 2">
    <name type="scientific">Steccherinum ochraceum</name>
    <dbReference type="NCBI Taxonomy" id="92696"/>
    <lineage>
        <taxon>Eukaryota</taxon>
        <taxon>Fungi</taxon>
        <taxon>Dikarya</taxon>
        <taxon>Basidiomycota</taxon>
        <taxon>Agaricomycotina</taxon>
        <taxon>Agaricomycetes</taxon>
        <taxon>Polyporales</taxon>
        <taxon>Steccherinaceae</taxon>
        <taxon>Steccherinum</taxon>
    </lineage>
</organism>
<reference evidence="1 2" key="1">
    <citation type="submission" date="2018-11" db="EMBL/GenBank/DDBJ databases">
        <title>Genome assembly of Steccherinum ochraceum LE-BIN_3174, the white-rot fungus of the Steccherinaceae family (The Residual Polyporoid clade, Polyporales, Basidiomycota).</title>
        <authorList>
            <person name="Fedorova T.V."/>
            <person name="Glazunova O.A."/>
            <person name="Landesman E.O."/>
            <person name="Moiseenko K.V."/>
            <person name="Psurtseva N.V."/>
            <person name="Savinova O.S."/>
            <person name="Shakhova N.V."/>
            <person name="Tyazhelova T.V."/>
            <person name="Vasina D.V."/>
        </authorList>
    </citation>
    <scope>NUCLEOTIDE SEQUENCE [LARGE SCALE GENOMIC DNA]</scope>
    <source>
        <strain evidence="1 2">LE-BIN_3174</strain>
    </source>
</reference>
<sequence length="235" mass="26510">MASDISFRLAGLSLANDEPGSSDDPSQAEDVLLDTPQALSTLLRELSTKMPSQPKQARAKYSPLSQPMRTPWDGKQRFKLADRRVCMASALKQLPSTRLPMYMDPFLIVAPPEQLVRAWYGIPVIDPLLLEFAVAHNLGRLAYYMEDGPVLTNATLARYRVLQYLGKRLGVQLLLEAGRGCGYMIVLCTNQNLRDIPEGLDVKGREIANLLGYPEEDSIPQWRVAREQHWEPYPW</sequence>
<dbReference type="EMBL" id="RWJN01000565">
    <property type="protein sequence ID" value="TCD60641.1"/>
    <property type="molecule type" value="Genomic_DNA"/>
</dbReference>
<proteinExistence type="predicted"/>
<comment type="caution">
    <text evidence="1">The sequence shown here is derived from an EMBL/GenBank/DDBJ whole genome shotgun (WGS) entry which is preliminary data.</text>
</comment>
<name>A0A4R0R1A8_9APHY</name>
<accession>A0A4R0R1A8</accession>
<evidence type="ECO:0000313" key="2">
    <source>
        <dbReference type="Proteomes" id="UP000292702"/>
    </source>
</evidence>
<keyword evidence="2" id="KW-1185">Reference proteome</keyword>
<dbReference type="Proteomes" id="UP000292702">
    <property type="component" value="Unassembled WGS sequence"/>
</dbReference>
<gene>
    <name evidence="1" type="ORF">EIP91_009742</name>
</gene>